<sequence length="124" mass="12749">MNVTPNVLSLTKSLLLGIVLRDRITIMGHFSAALVSGEFTFASAVHVLVMEIHVDNINIALLKADLEATFPRCVLSATATTTTSSSSGSSSISGVAFSGSNSNTISSSSGSSGISIYMSTNCCP</sequence>
<reference evidence="1 2" key="1">
    <citation type="submission" date="2015-01" db="EMBL/GenBank/DDBJ databases">
        <title>Evolution of Trichinella species and genotypes.</title>
        <authorList>
            <person name="Korhonen P.K."/>
            <person name="Edoardo P."/>
            <person name="Giuseppe L.R."/>
            <person name="Gasser R.B."/>
        </authorList>
    </citation>
    <scope>NUCLEOTIDE SEQUENCE [LARGE SCALE GENOMIC DNA]</scope>
    <source>
        <strain evidence="1">ISS120</strain>
    </source>
</reference>
<keyword evidence="2" id="KW-1185">Reference proteome</keyword>
<name>A0A0V1CBY8_TRIBR</name>
<dbReference type="Proteomes" id="UP000054653">
    <property type="component" value="Unassembled WGS sequence"/>
</dbReference>
<evidence type="ECO:0000313" key="2">
    <source>
        <dbReference type="Proteomes" id="UP000054653"/>
    </source>
</evidence>
<dbReference type="OrthoDB" id="10535933at2759"/>
<dbReference type="OMA" id="ITIMGHF"/>
<gene>
    <name evidence="1" type="ORF">T03_16780</name>
</gene>
<dbReference type="EMBL" id="JYDI01000274">
    <property type="protein sequence ID" value="KRY46741.1"/>
    <property type="molecule type" value="Genomic_DNA"/>
</dbReference>
<accession>A0A0V1CBY8</accession>
<organism evidence="1 2">
    <name type="scientific">Trichinella britovi</name>
    <name type="common">Parasitic roundworm</name>
    <dbReference type="NCBI Taxonomy" id="45882"/>
    <lineage>
        <taxon>Eukaryota</taxon>
        <taxon>Metazoa</taxon>
        <taxon>Ecdysozoa</taxon>
        <taxon>Nematoda</taxon>
        <taxon>Enoplea</taxon>
        <taxon>Dorylaimia</taxon>
        <taxon>Trichinellida</taxon>
        <taxon>Trichinellidae</taxon>
        <taxon>Trichinella</taxon>
    </lineage>
</organism>
<evidence type="ECO:0000313" key="1">
    <source>
        <dbReference type="EMBL" id="KRY46741.1"/>
    </source>
</evidence>
<protein>
    <submittedName>
        <fullName evidence="1">Uncharacterized protein</fullName>
    </submittedName>
</protein>
<comment type="caution">
    <text evidence="1">The sequence shown here is derived from an EMBL/GenBank/DDBJ whole genome shotgun (WGS) entry which is preliminary data.</text>
</comment>
<dbReference type="AlphaFoldDB" id="A0A0V1CBY8"/>
<proteinExistence type="predicted"/>